<gene>
    <name evidence="4" type="primary">rodZ</name>
    <name evidence="4" type="ORF">EJ063_12610</name>
</gene>
<evidence type="ECO:0000256" key="2">
    <source>
        <dbReference type="SAM" id="Phobius"/>
    </source>
</evidence>
<evidence type="ECO:0000313" key="5">
    <source>
        <dbReference type="Proteomes" id="UP000268973"/>
    </source>
</evidence>
<dbReference type="InterPro" id="IPR050400">
    <property type="entry name" value="Bact_Cytoskel_RodZ"/>
</dbReference>
<keyword evidence="2" id="KW-0472">Membrane</keyword>
<organism evidence="4 5">
    <name type="scientific">Vibrio aquaticus</name>
    <dbReference type="NCBI Taxonomy" id="2496559"/>
    <lineage>
        <taxon>Bacteria</taxon>
        <taxon>Pseudomonadati</taxon>
        <taxon>Pseudomonadota</taxon>
        <taxon>Gammaproteobacteria</taxon>
        <taxon>Vibrionales</taxon>
        <taxon>Vibrionaceae</taxon>
        <taxon>Vibrio</taxon>
    </lineage>
</organism>
<dbReference type="SUPFAM" id="SSF47413">
    <property type="entry name" value="lambda repressor-like DNA-binding domains"/>
    <property type="match status" value="1"/>
</dbReference>
<dbReference type="GO" id="GO:0003677">
    <property type="term" value="F:DNA binding"/>
    <property type="evidence" value="ECO:0007669"/>
    <property type="project" value="InterPro"/>
</dbReference>
<dbReference type="CDD" id="cd00093">
    <property type="entry name" value="HTH_XRE"/>
    <property type="match status" value="1"/>
</dbReference>
<accession>A0A3S0QCQ9</accession>
<feature type="region of interest" description="Disordered" evidence="1">
    <location>
        <begin position="1"/>
        <end position="20"/>
    </location>
</feature>
<evidence type="ECO:0000313" key="4">
    <source>
        <dbReference type="EMBL" id="RTZ15296.1"/>
    </source>
</evidence>
<dbReference type="PANTHER" id="PTHR34475">
    <property type="match status" value="1"/>
</dbReference>
<dbReference type="InterPro" id="IPR025194">
    <property type="entry name" value="RodZ-like_C"/>
</dbReference>
<evidence type="ECO:0000256" key="1">
    <source>
        <dbReference type="SAM" id="MobiDB-lite"/>
    </source>
</evidence>
<dbReference type="InterPro" id="IPR010982">
    <property type="entry name" value="Lambda_DNA-bd_dom_sf"/>
</dbReference>
<dbReference type="AlphaFoldDB" id="A0A3S0QCQ9"/>
<comment type="caution">
    <text evidence="4">The sequence shown here is derived from an EMBL/GenBank/DDBJ whole genome shotgun (WGS) entry which is preliminary data.</text>
</comment>
<dbReference type="EMBL" id="RXZH01000005">
    <property type="protein sequence ID" value="RTZ15296.1"/>
    <property type="molecule type" value="Genomic_DNA"/>
</dbReference>
<dbReference type="PROSITE" id="PS50943">
    <property type="entry name" value="HTH_CROC1"/>
    <property type="match status" value="1"/>
</dbReference>
<keyword evidence="2" id="KW-0812">Transmembrane</keyword>
<dbReference type="Pfam" id="PF13413">
    <property type="entry name" value="HTH_25"/>
    <property type="match status" value="1"/>
</dbReference>
<name>A0A3S0QCQ9_9VIBR</name>
<evidence type="ECO:0000259" key="3">
    <source>
        <dbReference type="PROSITE" id="PS50943"/>
    </source>
</evidence>
<feature type="domain" description="HTH cro/C1-type" evidence="3">
    <location>
        <begin position="23"/>
        <end position="52"/>
    </location>
</feature>
<feature type="transmembrane region" description="Helical" evidence="2">
    <location>
        <begin position="116"/>
        <end position="136"/>
    </location>
</feature>
<reference evidence="4 5" key="1">
    <citation type="submission" date="2018-12" db="EMBL/GenBank/DDBJ databases">
        <title>Vibrio sp. isolated from China Sea.</title>
        <authorList>
            <person name="Li Y."/>
        </authorList>
    </citation>
    <scope>NUCLEOTIDE SEQUENCE [LARGE SCALE GENOMIC DNA]</scope>
    <source>
        <strain evidence="4 5">BEI207</strain>
    </source>
</reference>
<dbReference type="Proteomes" id="UP000268973">
    <property type="component" value="Unassembled WGS sequence"/>
</dbReference>
<keyword evidence="5" id="KW-1185">Reference proteome</keyword>
<proteinExistence type="predicted"/>
<dbReference type="InterPro" id="IPR001387">
    <property type="entry name" value="Cro/C1-type_HTH"/>
</dbReference>
<feature type="compositionally biased region" description="Polar residues" evidence="1">
    <location>
        <begin position="1"/>
        <end position="19"/>
    </location>
</feature>
<keyword evidence="2" id="KW-1133">Transmembrane helix</keyword>
<dbReference type="RefSeq" id="WP_126574635.1">
    <property type="nucleotide sequence ID" value="NZ_RXZH01000005.1"/>
</dbReference>
<sequence>MTDEQQVSTNEQETEQLQAGTLLKRKREELGLSQKQIADRLRLRPSIIENIEENNFASDQVATFTRGYLRSYARAVGLEESVVLCALDGCEETKPEEQEMKSFSRKTNREKHDSRIMTLTWGIFAVIAGISSVWWWQNQETSMVDLISETEQERQIEQLQASEPELDFTTLEAPESPVTATDSNIEEIIEAEAAQTTEPSISTEIIAESVEAQAKETAAIEVSQPEPVAEITEPQEQDKPVEVVKNLLTMSFSDDCWIQVKDSSGKTLSTGVKKAGQSLELSGNMPYSVILGAPENVSMTLASEPVDLSGYTSGKVARFNLP</sequence>
<dbReference type="NCBIfam" id="NF008109">
    <property type="entry name" value="PRK10856.1"/>
    <property type="match status" value="1"/>
</dbReference>
<dbReference type="Gene3D" id="1.10.260.40">
    <property type="entry name" value="lambda repressor-like DNA-binding domains"/>
    <property type="match status" value="1"/>
</dbReference>
<dbReference type="PANTHER" id="PTHR34475:SF1">
    <property type="entry name" value="CYTOSKELETON PROTEIN RODZ"/>
    <property type="match status" value="1"/>
</dbReference>
<protein>
    <submittedName>
        <fullName evidence="4">Cytoskeleton protein RodZ</fullName>
    </submittedName>
</protein>
<dbReference type="OrthoDB" id="9790252at2"/>
<dbReference type="Pfam" id="PF13464">
    <property type="entry name" value="RodZ_C"/>
    <property type="match status" value="1"/>
</dbReference>